<name>A0A426YJB6_ENSVE</name>
<accession>A0A426YJB6</accession>
<evidence type="ECO:0000313" key="1">
    <source>
        <dbReference type="EMBL" id="RRT51760.1"/>
    </source>
</evidence>
<dbReference type="AlphaFoldDB" id="A0A426YJB6"/>
<gene>
    <name evidence="1" type="ORF">B296_00026919</name>
</gene>
<comment type="caution">
    <text evidence="1">The sequence shown here is derived from an EMBL/GenBank/DDBJ whole genome shotgun (WGS) entry which is preliminary data.</text>
</comment>
<sequence length="152" mass="17192">MLRPGVTREWVGEGELPKELTQSEVAEALRCASRGHTWRDRSLSHKNLNAMKMSSGGDMVQRIRRDFRGVIDPLLSWGESVGCERSQGGECRSKLQVSGQGFRVEARELHKTDVNELLIKIAESGGLRVDARVLDQGRSRQYVVLYLFYSEE</sequence>
<organism evidence="1 2">
    <name type="scientific">Ensete ventricosum</name>
    <name type="common">Abyssinian banana</name>
    <name type="synonym">Musa ensete</name>
    <dbReference type="NCBI Taxonomy" id="4639"/>
    <lineage>
        <taxon>Eukaryota</taxon>
        <taxon>Viridiplantae</taxon>
        <taxon>Streptophyta</taxon>
        <taxon>Embryophyta</taxon>
        <taxon>Tracheophyta</taxon>
        <taxon>Spermatophyta</taxon>
        <taxon>Magnoliopsida</taxon>
        <taxon>Liliopsida</taxon>
        <taxon>Zingiberales</taxon>
        <taxon>Musaceae</taxon>
        <taxon>Ensete</taxon>
    </lineage>
</organism>
<reference evidence="1 2" key="1">
    <citation type="journal article" date="2014" name="Agronomy (Basel)">
        <title>A Draft Genome Sequence for Ensete ventricosum, the Drought-Tolerant Tree Against Hunger.</title>
        <authorList>
            <person name="Harrison J."/>
            <person name="Moore K.A."/>
            <person name="Paszkiewicz K."/>
            <person name="Jones T."/>
            <person name="Grant M."/>
            <person name="Ambacheew D."/>
            <person name="Muzemil S."/>
            <person name="Studholme D.J."/>
        </authorList>
    </citation>
    <scope>NUCLEOTIDE SEQUENCE [LARGE SCALE GENOMIC DNA]</scope>
</reference>
<protein>
    <submittedName>
        <fullName evidence="1">Uncharacterized protein</fullName>
    </submittedName>
</protein>
<evidence type="ECO:0000313" key="2">
    <source>
        <dbReference type="Proteomes" id="UP000287651"/>
    </source>
</evidence>
<dbReference type="Proteomes" id="UP000287651">
    <property type="component" value="Unassembled WGS sequence"/>
</dbReference>
<proteinExistence type="predicted"/>
<dbReference type="EMBL" id="AMZH03012051">
    <property type="protein sequence ID" value="RRT51760.1"/>
    <property type="molecule type" value="Genomic_DNA"/>
</dbReference>